<name>A0A9D2IBS7_9BACT</name>
<sequence length="471" mass="51966">MGRFTFRTLHLFGVLTSLLLLGCNKDNPASPQPLPPTLSFETASVNTSPEGGPSQIKYKINNPIEGATVSAQCKDTWISEINTATPGVISFMVAANETTQARETVVEVSYADIQKISSFTVKQTAPGTAKPEILFVQESVDAPAQGGVSQIEYKINNPIEGAAVSATCPENWVSNLNTETAGIVSFETAGNNTSSPREAVVTIQYGDIQQIAQFTIKQEAVTVVEEAFKIAISEVTTKTFVVNVTPKDKEMFYLLNVLPASATKDFTTDEDFYNYDVEFYKDMDWGFGWESIAQEALQQGTIADRLIENMTPDTEYVVYAYGVNQTTIERLTPISKETLKTLIPEEVNADFDLQITSVNGLDIDVRVTAKGYDGYFVAKIFSNVKDGDTDETVLEKISTAWSDNVQIFGWMGYTSEMILSQEASKLSKEIHETLEPNQKYYIYAFAVDDDALRCTDITILPFSTNDTTVQQ</sequence>
<dbReference type="Pfam" id="PF13004">
    <property type="entry name" value="BACON"/>
    <property type="match status" value="2"/>
</dbReference>
<comment type="caution">
    <text evidence="4">The sequence shown here is derived from an EMBL/GenBank/DDBJ whole genome shotgun (WGS) entry which is preliminary data.</text>
</comment>
<feature type="compositionally biased region" description="Polar residues" evidence="1">
    <location>
        <begin position="39"/>
        <end position="49"/>
    </location>
</feature>
<reference evidence="4" key="1">
    <citation type="journal article" date="2021" name="PeerJ">
        <title>Extensive microbial diversity within the chicken gut microbiome revealed by metagenomics and culture.</title>
        <authorList>
            <person name="Gilroy R."/>
            <person name="Ravi A."/>
            <person name="Getino M."/>
            <person name="Pursley I."/>
            <person name="Horton D.L."/>
            <person name="Alikhan N.F."/>
            <person name="Baker D."/>
            <person name="Gharbi K."/>
            <person name="Hall N."/>
            <person name="Watson M."/>
            <person name="Adriaenssens E.M."/>
            <person name="Foster-Nyarko E."/>
            <person name="Jarju S."/>
            <person name="Secka A."/>
            <person name="Antonio M."/>
            <person name="Oren A."/>
            <person name="Chaudhuri R.R."/>
            <person name="La Ragione R."/>
            <person name="Hildebrand F."/>
            <person name="Pallen M.J."/>
        </authorList>
    </citation>
    <scope>NUCLEOTIDE SEQUENCE</scope>
    <source>
        <strain evidence="4">CHK169-11906</strain>
    </source>
</reference>
<accession>A0A9D2IBS7</accession>
<feature type="domain" description="BACON" evidence="3">
    <location>
        <begin position="69"/>
        <end position="123"/>
    </location>
</feature>
<evidence type="ECO:0000313" key="5">
    <source>
        <dbReference type="Proteomes" id="UP000824259"/>
    </source>
</evidence>
<keyword evidence="2" id="KW-0732">Signal</keyword>
<feature type="domain" description="BACON" evidence="3">
    <location>
        <begin position="164"/>
        <end position="219"/>
    </location>
</feature>
<evidence type="ECO:0000256" key="1">
    <source>
        <dbReference type="SAM" id="MobiDB-lite"/>
    </source>
</evidence>
<feature type="signal peptide" evidence="2">
    <location>
        <begin position="1"/>
        <end position="22"/>
    </location>
</feature>
<dbReference type="PROSITE" id="PS51257">
    <property type="entry name" value="PROKAR_LIPOPROTEIN"/>
    <property type="match status" value="1"/>
</dbReference>
<evidence type="ECO:0000313" key="4">
    <source>
        <dbReference type="EMBL" id="HJA98360.1"/>
    </source>
</evidence>
<organism evidence="4 5">
    <name type="scientific">Candidatus Alistipes avicola</name>
    <dbReference type="NCBI Taxonomy" id="2838432"/>
    <lineage>
        <taxon>Bacteria</taxon>
        <taxon>Pseudomonadati</taxon>
        <taxon>Bacteroidota</taxon>
        <taxon>Bacteroidia</taxon>
        <taxon>Bacteroidales</taxon>
        <taxon>Rikenellaceae</taxon>
        <taxon>Alistipes</taxon>
    </lineage>
</organism>
<dbReference type="Proteomes" id="UP000824259">
    <property type="component" value="Unassembled WGS sequence"/>
</dbReference>
<dbReference type="EMBL" id="DWYR01000008">
    <property type="protein sequence ID" value="HJA98360.1"/>
    <property type="molecule type" value="Genomic_DNA"/>
</dbReference>
<feature type="chain" id="PRO_5038637178" description="BACON domain-containing protein" evidence="2">
    <location>
        <begin position="23"/>
        <end position="471"/>
    </location>
</feature>
<evidence type="ECO:0000259" key="3">
    <source>
        <dbReference type="Pfam" id="PF13004"/>
    </source>
</evidence>
<evidence type="ECO:0000256" key="2">
    <source>
        <dbReference type="SAM" id="SignalP"/>
    </source>
</evidence>
<reference evidence="4" key="2">
    <citation type="submission" date="2021-04" db="EMBL/GenBank/DDBJ databases">
        <authorList>
            <person name="Gilroy R."/>
        </authorList>
    </citation>
    <scope>NUCLEOTIDE SEQUENCE</scope>
    <source>
        <strain evidence="4">CHK169-11906</strain>
    </source>
</reference>
<proteinExistence type="predicted"/>
<feature type="region of interest" description="Disordered" evidence="1">
    <location>
        <begin position="32"/>
        <end position="54"/>
    </location>
</feature>
<protein>
    <recommendedName>
        <fullName evidence="3">BACON domain-containing protein</fullName>
    </recommendedName>
</protein>
<gene>
    <name evidence="4" type="ORF">H9779_02005</name>
</gene>
<dbReference type="InterPro" id="IPR024361">
    <property type="entry name" value="BACON"/>
</dbReference>
<dbReference type="AlphaFoldDB" id="A0A9D2IBS7"/>